<evidence type="ECO:0000313" key="2">
    <source>
        <dbReference type="Proteomes" id="UP000008068"/>
    </source>
</evidence>
<dbReference type="HOGENOM" id="CLU_1541467_0_0_1"/>
<dbReference type="STRING" id="135651.G0P251"/>
<gene>
    <name evidence="1" type="ORF">CAEBREN_20417</name>
</gene>
<dbReference type="eggNOG" id="KOG4765">
    <property type="taxonomic scope" value="Eukaryota"/>
</dbReference>
<dbReference type="InParanoid" id="G0P251"/>
<protein>
    <recommendedName>
        <fullName evidence="3">C3HC-type domain-containing protein</fullName>
    </recommendedName>
</protein>
<evidence type="ECO:0008006" key="3">
    <source>
        <dbReference type="Google" id="ProtNLM"/>
    </source>
</evidence>
<dbReference type="Proteomes" id="UP000008068">
    <property type="component" value="Unassembled WGS sequence"/>
</dbReference>
<dbReference type="EMBL" id="GL380021">
    <property type="protein sequence ID" value="EGT42942.1"/>
    <property type="molecule type" value="Genomic_DNA"/>
</dbReference>
<evidence type="ECO:0000313" key="1">
    <source>
        <dbReference type="EMBL" id="EGT42942.1"/>
    </source>
</evidence>
<sequence>MVTAHRTTCKLRTGAPPFRLTEPTSKEIMEAIQGRLSDAKLVNDDDLRADIPSNINLPKVEGHSEQLVYLSALGWNVSKPKRGSLQLGCEFCARALHIRCGNKFDPIHEHERWCPQIDCDDHGEPVWQQDINIVLNTKNRVSGRYAGSQIYKEVYAHTRRIIDSQSAIITPNYV</sequence>
<dbReference type="AlphaFoldDB" id="G0P251"/>
<reference evidence="2" key="1">
    <citation type="submission" date="2011-07" db="EMBL/GenBank/DDBJ databases">
        <authorList>
            <consortium name="Caenorhabditis brenneri Sequencing and Analysis Consortium"/>
            <person name="Wilson R.K."/>
        </authorList>
    </citation>
    <scope>NUCLEOTIDE SEQUENCE [LARGE SCALE GENOMIC DNA]</scope>
    <source>
        <strain evidence="2">PB2801</strain>
    </source>
</reference>
<organism evidence="2">
    <name type="scientific">Caenorhabditis brenneri</name>
    <name type="common">Nematode worm</name>
    <dbReference type="NCBI Taxonomy" id="135651"/>
    <lineage>
        <taxon>Eukaryota</taxon>
        <taxon>Metazoa</taxon>
        <taxon>Ecdysozoa</taxon>
        <taxon>Nematoda</taxon>
        <taxon>Chromadorea</taxon>
        <taxon>Rhabditida</taxon>
        <taxon>Rhabditina</taxon>
        <taxon>Rhabditomorpha</taxon>
        <taxon>Rhabditoidea</taxon>
        <taxon>Rhabditidae</taxon>
        <taxon>Peloderinae</taxon>
        <taxon>Caenorhabditis</taxon>
    </lineage>
</organism>
<name>G0P251_CAEBE</name>
<dbReference type="OrthoDB" id="5854294at2759"/>
<keyword evidence="2" id="KW-1185">Reference proteome</keyword>
<proteinExistence type="predicted"/>
<accession>G0P251</accession>